<protein>
    <submittedName>
        <fullName evidence="1">Uncharacterized protein</fullName>
    </submittedName>
</protein>
<dbReference type="EMBL" id="BGZK01005079">
    <property type="protein sequence ID" value="GBP12423.1"/>
    <property type="molecule type" value="Genomic_DNA"/>
</dbReference>
<dbReference type="Proteomes" id="UP000299102">
    <property type="component" value="Unassembled WGS sequence"/>
</dbReference>
<accession>A0A4C1TD20</accession>
<evidence type="ECO:0000313" key="1">
    <source>
        <dbReference type="EMBL" id="GBP12423.1"/>
    </source>
</evidence>
<sequence length="103" mass="11848">MILPGDRWSPGDDEVLLRLQLGGLQCNFVDPNCTHYHRQTYAVGVVNELQMLYFVNASWFKELCLRVDFWLSVRLAAPLERSEADRKFTQSSLAGSICDPWQI</sequence>
<dbReference type="AlphaFoldDB" id="A0A4C1TD20"/>
<keyword evidence="2" id="KW-1185">Reference proteome</keyword>
<evidence type="ECO:0000313" key="2">
    <source>
        <dbReference type="Proteomes" id="UP000299102"/>
    </source>
</evidence>
<name>A0A4C1TD20_EUMVA</name>
<organism evidence="1 2">
    <name type="scientific">Eumeta variegata</name>
    <name type="common">Bagworm moth</name>
    <name type="synonym">Eumeta japonica</name>
    <dbReference type="NCBI Taxonomy" id="151549"/>
    <lineage>
        <taxon>Eukaryota</taxon>
        <taxon>Metazoa</taxon>
        <taxon>Ecdysozoa</taxon>
        <taxon>Arthropoda</taxon>
        <taxon>Hexapoda</taxon>
        <taxon>Insecta</taxon>
        <taxon>Pterygota</taxon>
        <taxon>Neoptera</taxon>
        <taxon>Endopterygota</taxon>
        <taxon>Lepidoptera</taxon>
        <taxon>Glossata</taxon>
        <taxon>Ditrysia</taxon>
        <taxon>Tineoidea</taxon>
        <taxon>Psychidae</taxon>
        <taxon>Oiketicinae</taxon>
        <taxon>Eumeta</taxon>
    </lineage>
</organism>
<gene>
    <name evidence="1" type="ORF">EVAR_73418_1</name>
</gene>
<proteinExistence type="predicted"/>
<reference evidence="1 2" key="1">
    <citation type="journal article" date="2019" name="Commun. Biol.">
        <title>The bagworm genome reveals a unique fibroin gene that provides high tensile strength.</title>
        <authorList>
            <person name="Kono N."/>
            <person name="Nakamura H."/>
            <person name="Ohtoshi R."/>
            <person name="Tomita M."/>
            <person name="Numata K."/>
            <person name="Arakawa K."/>
        </authorList>
    </citation>
    <scope>NUCLEOTIDE SEQUENCE [LARGE SCALE GENOMIC DNA]</scope>
</reference>
<comment type="caution">
    <text evidence="1">The sequence shown here is derived from an EMBL/GenBank/DDBJ whole genome shotgun (WGS) entry which is preliminary data.</text>
</comment>